<dbReference type="InterPro" id="IPR044227">
    <property type="entry name" value="TONSOKU"/>
</dbReference>
<dbReference type="PROSITE" id="PS50293">
    <property type="entry name" value="TPR_REGION"/>
    <property type="match status" value="1"/>
</dbReference>
<keyword evidence="4" id="KW-0227">DNA damage</keyword>
<gene>
    <name evidence="11" type="ORF">Taro_038676</name>
</gene>
<dbReference type="PROSITE" id="PS50005">
    <property type="entry name" value="TPR"/>
    <property type="match status" value="1"/>
</dbReference>
<dbReference type="SMART" id="SM00368">
    <property type="entry name" value="LRR_RI"/>
    <property type="match status" value="4"/>
</dbReference>
<feature type="repeat" description="TPR" evidence="7">
    <location>
        <begin position="367"/>
        <end position="400"/>
    </location>
</feature>
<dbReference type="Gene3D" id="3.80.10.10">
    <property type="entry name" value="Ribonuclease Inhibitor"/>
    <property type="match status" value="1"/>
</dbReference>
<keyword evidence="5" id="KW-0156">Chromatin regulator</keyword>
<accession>A0A843WTD2</accession>
<keyword evidence="7" id="KW-0802">TPR repeat</keyword>
<evidence type="ECO:0000256" key="6">
    <source>
        <dbReference type="ARBA" id="ARBA00023204"/>
    </source>
</evidence>
<evidence type="ECO:0000256" key="3">
    <source>
        <dbReference type="ARBA" id="ARBA00022454"/>
    </source>
</evidence>
<keyword evidence="12" id="KW-1185">Reference proteome</keyword>
<feature type="chain" id="PRO_5032558093" description="Protein TONSOKU" evidence="10">
    <location>
        <begin position="32"/>
        <end position="1262"/>
    </location>
</feature>
<comment type="caution">
    <text evidence="11">The sequence shown here is derived from an EMBL/GenBank/DDBJ whole genome shotgun (WGS) entry which is preliminary data.</text>
</comment>
<dbReference type="AlphaFoldDB" id="A0A843WTD2"/>
<feature type="signal peptide" evidence="10">
    <location>
        <begin position="1"/>
        <end position="31"/>
    </location>
</feature>
<feature type="region of interest" description="Disordered" evidence="9">
    <location>
        <begin position="724"/>
        <end position="743"/>
    </location>
</feature>
<feature type="coiled-coil region" evidence="8">
    <location>
        <begin position="410"/>
        <end position="447"/>
    </location>
</feature>
<keyword evidence="3" id="KW-0158">Chromosome</keyword>
<dbReference type="GO" id="GO:0005694">
    <property type="term" value="C:chromosome"/>
    <property type="evidence" value="ECO:0007669"/>
    <property type="project" value="UniProtKB-SubCell"/>
</dbReference>
<keyword evidence="10" id="KW-0732">Signal</keyword>
<dbReference type="GO" id="GO:0006281">
    <property type="term" value="P:DNA repair"/>
    <property type="evidence" value="ECO:0007669"/>
    <property type="project" value="UniProtKB-KW"/>
</dbReference>
<feature type="compositionally biased region" description="Low complexity" evidence="9">
    <location>
        <begin position="1165"/>
        <end position="1175"/>
    </location>
</feature>
<dbReference type="OrthoDB" id="626167at2759"/>
<dbReference type="InterPro" id="IPR032675">
    <property type="entry name" value="LRR_dom_sf"/>
</dbReference>
<evidence type="ECO:0000256" key="9">
    <source>
        <dbReference type="SAM" id="MobiDB-lite"/>
    </source>
</evidence>
<protein>
    <recommendedName>
        <fullName evidence="13">Protein TONSOKU</fullName>
    </recommendedName>
</protein>
<evidence type="ECO:0000256" key="5">
    <source>
        <dbReference type="ARBA" id="ARBA00022853"/>
    </source>
</evidence>
<evidence type="ECO:0000256" key="4">
    <source>
        <dbReference type="ARBA" id="ARBA00022763"/>
    </source>
</evidence>
<evidence type="ECO:0000256" key="1">
    <source>
        <dbReference type="ARBA" id="ARBA00004286"/>
    </source>
</evidence>
<dbReference type="GO" id="GO:0040029">
    <property type="term" value="P:epigenetic regulation of gene expression"/>
    <property type="evidence" value="ECO:0007669"/>
    <property type="project" value="InterPro"/>
</dbReference>
<dbReference type="SUPFAM" id="SSF52047">
    <property type="entry name" value="RNI-like"/>
    <property type="match status" value="1"/>
</dbReference>
<dbReference type="GO" id="GO:0009933">
    <property type="term" value="P:meristem structural organization"/>
    <property type="evidence" value="ECO:0007669"/>
    <property type="project" value="InterPro"/>
</dbReference>
<dbReference type="Pfam" id="PF13374">
    <property type="entry name" value="TPR_10"/>
    <property type="match status" value="1"/>
</dbReference>
<dbReference type="InterPro" id="IPR001611">
    <property type="entry name" value="Leu-rich_rpt"/>
</dbReference>
<proteinExistence type="inferred from homology"/>
<dbReference type="Pfam" id="PF00515">
    <property type="entry name" value="TPR_1"/>
    <property type="match status" value="1"/>
</dbReference>
<dbReference type="Pfam" id="PF13516">
    <property type="entry name" value="LRR_6"/>
    <property type="match status" value="1"/>
</dbReference>
<evidence type="ECO:0008006" key="13">
    <source>
        <dbReference type="Google" id="ProtNLM"/>
    </source>
</evidence>
<dbReference type="SUPFAM" id="SSF48452">
    <property type="entry name" value="TPR-like"/>
    <property type="match status" value="2"/>
</dbReference>
<comment type="subcellular location">
    <subcellularLocation>
        <location evidence="1">Chromosome</location>
    </subcellularLocation>
</comment>
<feature type="region of interest" description="Disordered" evidence="9">
    <location>
        <begin position="1151"/>
        <end position="1183"/>
    </location>
</feature>
<organism evidence="11 12">
    <name type="scientific">Colocasia esculenta</name>
    <name type="common">Wild taro</name>
    <name type="synonym">Arum esculentum</name>
    <dbReference type="NCBI Taxonomy" id="4460"/>
    <lineage>
        <taxon>Eukaryota</taxon>
        <taxon>Viridiplantae</taxon>
        <taxon>Streptophyta</taxon>
        <taxon>Embryophyta</taxon>
        <taxon>Tracheophyta</taxon>
        <taxon>Spermatophyta</taxon>
        <taxon>Magnoliopsida</taxon>
        <taxon>Liliopsida</taxon>
        <taxon>Araceae</taxon>
        <taxon>Aroideae</taxon>
        <taxon>Colocasieae</taxon>
        <taxon>Colocasia</taxon>
    </lineage>
</organism>
<reference evidence="11" key="1">
    <citation type="submission" date="2017-07" db="EMBL/GenBank/DDBJ databases">
        <title>Taro Niue Genome Assembly and Annotation.</title>
        <authorList>
            <person name="Atibalentja N."/>
            <person name="Keating K."/>
            <person name="Fields C.J."/>
        </authorList>
    </citation>
    <scope>NUCLEOTIDE SEQUENCE</scope>
    <source>
        <strain evidence="11">Niue_2</strain>
        <tissue evidence="11">Leaf</tissue>
    </source>
</reference>
<evidence type="ECO:0000256" key="10">
    <source>
        <dbReference type="SAM" id="SignalP"/>
    </source>
</evidence>
<dbReference type="PANTHER" id="PTHR47684:SF1">
    <property type="entry name" value="PROTEIN TONSOKU"/>
    <property type="match status" value="1"/>
</dbReference>
<dbReference type="GO" id="GO:0005634">
    <property type="term" value="C:nucleus"/>
    <property type="evidence" value="ECO:0007669"/>
    <property type="project" value="InterPro"/>
</dbReference>
<evidence type="ECO:0000256" key="7">
    <source>
        <dbReference type="PROSITE-ProRule" id="PRU00339"/>
    </source>
</evidence>
<evidence type="ECO:0000256" key="2">
    <source>
        <dbReference type="ARBA" id="ARBA00010999"/>
    </source>
</evidence>
<name>A0A843WTD2_COLES</name>
<dbReference type="PANTHER" id="PTHR47684">
    <property type="entry name" value="PROTEIN TONSOKU"/>
    <property type="match status" value="1"/>
</dbReference>
<dbReference type="InterPro" id="IPR011990">
    <property type="entry name" value="TPR-like_helical_dom_sf"/>
</dbReference>
<feature type="region of interest" description="Disordered" evidence="9">
    <location>
        <begin position="632"/>
        <end position="652"/>
    </location>
</feature>
<keyword evidence="6" id="KW-0234">DNA repair</keyword>
<dbReference type="InterPro" id="IPR019734">
    <property type="entry name" value="TPR_rpt"/>
</dbReference>
<keyword evidence="8" id="KW-0175">Coiled coil</keyword>
<evidence type="ECO:0000256" key="8">
    <source>
        <dbReference type="SAM" id="Coils"/>
    </source>
</evidence>
<evidence type="ECO:0000313" key="11">
    <source>
        <dbReference type="EMBL" id="MQM05860.1"/>
    </source>
</evidence>
<evidence type="ECO:0000313" key="12">
    <source>
        <dbReference type="Proteomes" id="UP000652761"/>
    </source>
</evidence>
<dbReference type="EMBL" id="NMUH01003490">
    <property type="protein sequence ID" value="MQM05860.1"/>
    <property type="molecule type" value="Genomic_DNA"/>
</dbReference>
<dbReference type="GO" id="GO:0072423">
    <property type="term" value="P:response to DNA damage checkpoint signaling"/>
    <property type="evidence" value="ECO:0007669"/>
    <property type="project" value="InterPro"/>
</dbReference>
<comment type="similarity">
    <text evidence="2">Belongs to the Tonsoku family.</text>
</comment>
<dbReference type="Proteomes" id="UP000652761">
    <property type="component" value="Unassembled WGS sequence"/>
</dbReference>
<dbReference type="SMART" id="SM00028">
    <property type="entry name" value="TPR"/>
    <property type="match status" value="6"/>
</dbReference>
<dbReference type="Gene3D" id="1.25.40.10">
    <property type="entry name" value="Tetratricopeptide repeat domain"/>
    <property type="match status" value="3"/>
</dbReference>
<sequence>MSALLPRHPAPLLHLLSLLLHLLLLRICCRCCACVAAVVAPAVGPDRARAGLQKFAPGRASFQKTKFWPRPWGWPPISISGGDGGSAMKREEDVQLKAAKRGFREAEADGNHEEEARWANVIGDILKRRGEYVEALRWLRRDYEVSTKHLPQKQLLPTCQSLGEVHFRLERFKEALTYQSPSLEHTEIPVFENDILDDPFGTLFKLIPFKKHLQLAKESEDLIEQQRASTQLGRTYHEIFLKSEDDHGALRNAKKYFKAAMKLARILKEKQSYYKSSLFLKEFIDAYNNVGMLEKDLDNLEEARKILHQGLKICDDEEIDENDDARTRLHHNLGGVYLELRQWGKAKEHIERDITICRNIDHPEGEAKGFINLGELHYRMQNYEDAIHCYRKALKIASSMQDEDALVHQINQNIDTAKEAKQVREQLQKEEQKLRKLTRATSDARGTGNERKCLLEQYALLDCLIDKSNSISAWSKLQEFAKRKKKVANELCDKEKLTDSYLATGESYQKLRNFGKARKWYLKGWNTSRLIGNLEGQALAKINIGNVLDSAGDWAGALESFEEGYRIATEGNVPSAQLSALENMHYSHMIRFDNVEQARKLHDDIQKLRRIVGDQNELKNYISEYCSETETEGEEMSGGAVEACGSQDKGETDTVKLSADNLEEYGDDIPLDTSHPSVSKDVGSACTPINHEESTCSFKSRSPKLSYENEMECGSLSAAGDMYSAKGPASGTKADHHHTPGSLFPRDNDTNVHLSHNDDMHALDIRLINLVIVKKEVYIEVVCCKKFLRLQYDVQSLGDIQHVVTFKVGGCFINVDMRSCMNGDKLSEAYVKAAVACHYYLQLPEEKRSKGLLPIIRSLTYYGKDQDILESIDEIKGCVSARDQDEAVIQGWFPKHLMKLYIDSCKKLSEEPIMKLLIKLYNPEVSEDEVIVSDCGLQDVSISPFLDALQEHKTLSVLDVSHNLLGNKTMEKLHQIFTQSGQTYGGLTVDLHCNQFGPTALFQDGMTQLTDALSKGPGELVNFDVSYCGLVSQDIMILRASTFIVGVTELNLGGNSVGREGCDALASLLADPRCCLQVLNLSKCHLGLAGLLHMLKTLSENESLEELYLADNADINSEATLLHDSTAHDAPTSPCRKLNPVAASTDEGLQVADSEDDEHPKRPAVSGQDGSCSSSSRRHPVSQVTEELSTAIACAVQLHVLDLSRNGFTKETVEALYSMWRGTPSGLRRGGPARKHVKDQTVHFTVEGRRCCDVKPCCRRGR</sequence>